<dbReference type="RefSeq" id="WP_344943103.1">
    <property type="nucleotide sequence ID" value="NZ_BAAAZR010000010.1"/>
</dbReference>
<gene>
    <name evidence="1" type="ORF">GCM10022226_43830</name>
</gene>
<dbReference type="Proteomes" id="UP001500888">
    <property type="component" value="Unassembled WGS sequence"/>
</dbReference>
<reference evidence="2" key="1">
    <citation type="journal article" date="2019" name="Int. J. Syst. Evol. Microbiol.">
        <title>The Global Catalogue of Microorganisms (GCM) 10K type strain sequencing project: providing services to taxonomists for standard genome sequencing and annotation.</title>
        <authorList>
            <consortium name="The Broad Institute Genomics Platform"/>
            <consortium name="The Broad Institute Genome Sequencing Center for Infectious Disease"/>
            <person name="Wu L."/>
            <person name="Ma J."/>
        </authorList>
    </citation>
    <scope>NUCLEOTIDE SEQUENCE [LARGE SCALE GENOMIC DNA]</scope>
    <source>
        <strain evidence="2">JCM 16908</strain>
    </source>
</reference>
<evidence type="ECO:0000313" key="1">
    <source>
        <dbReference type="EMBL" id="GAA3818536.1"/>
    </source>
</evidence>
<organism evidence="1 2">
    <name type="scientific">Sphaerisporangium flaviroseum</name>
    <dbReference type="NCBI Taxonomy" id="509199"/>
    <lineage>
        <taxon>Bacteria</taxon>
        <taxon>Bacillati</taxon>
        <taxon>Actinomycetota</taxon>
        <taxon>Actinomycetes</taxon>
        <taxon>Streptosporangiales</taxon>
        <taxon>Streptosporangiaceae</taxon>
        <taxon>Sphaerisporangium</taxon>
    </lineage>
</organism>
<protein>
    <submittedName>
        <fullName evidence="1">Uncharacterized protein</fullName>
    </submittedName>
</protein>
<comment type="caution">
    <text evidence="1">The sequence shown here is derived from an EMBL/GenBank/DDBJ whole genome shotgun (WGS) entry which is preliminary data.</text>
</comment>
<sequence>MSDSGHRTRLTVDVDLAATPIEGVLRHEHGADKPFAGWVALIRALELALDDERLRPAPPPSG</sequence>
<dbReference type="EMBL" id="BAAAZR010000010">
    <property type="protein sequence ID" value="GAA3818536.1"/>
    <property type="molecule type" value="Genomic_DNA"/>
</dbReference>
<proteinExistence type="predicted"/>
<name>A0ABP7IHC9_9ACTN</name>
<accession>A0ABP7IHC9</accession>
<keyword evidence="2" id="KW-1185">Reference proteome</keyword>
<evidence type="ECO:0000313" key="2">
    <source>
        <dbReference type="Proteomes" id="UP001500888"/>
    </source>
</evidence>